<dbReference type="Pfam" id="PF11595">
    <property type="entry name" value="DUF3245"/>
    <property type="match status" value="1"/>
</dbReference>
<comment type="caution">
    <text evidence="2">The sequence shown here is derived from an EMBL/GenBank/DDBJ whole genome shotgun (WGS) entry which is preliminary data.</text>
</comment>
<name>A0AAN7T8W6_9PEZI</name>
<gene>
    <name evidence="2" type="ORF">LTR62_001644</name>
</gene>
<evidence type="ECO:0000256" key="1">
    <source>
        <dbReference type="SAM" id="MobiDB-lite"/>
    </source>
</evidence>
<feature type="compositionally biased region" description="Acidic residues" evidence="1">
    <location>
        <begin position="166"/>
        <end position="179"/>
    </location>
</feature>
<accession>A0AAN7T8W6</accession>
<organism evidence="2 3">
    <name type="scientific">Meristemomyces frigidus</name>
    <dbReference type="NCBI Taxonomy" id="1508187"/>
    <lineage>
        <taxon>Eukaryota</taxon>
        <taxon>Fungi</taxon>
        <taxon>Dikarya</taxon>
        <taxon>Ascomycota</taxon>
        <taxon>Pezizomycotina</taxon>
        <taxon>Dothideomycetes</taxon>
        <taxon>Dothideomycetidae</taxon>
        <taxon>Mycosphaerellales</taxon>
        <taxon>Teratosphaeriaceae</taxon>
        <taxon>Meristemomyces</taxon>
    </lineage>
</organism>
<proteinExistence type="predicted"/>
<dbReference type="Proteomes" id="UP001310890">
    <property type="component" value="Unassembled WGS sequence"/>
</dbReference>
<protein>
    <submittedName>
        <fullName evidence="2">Uncharacterized protein</fullName>
    </submittedName>
</protein>
<dbReference type="EMBL" id="JAVRRL010000134">
    <property type="protein sequence ID" value="KAK5107198.1"/>
    <property type="molecule type" value="Genomic_DNA"/>
</dbReference>
<feature type="compositionally biased region" description="Acidic residues" evidence="1">
    <location>
        <begin position="51"/>
        <end position="61"/>
    </location>
</feature>
<evidence type="ECO:0000313" key="2">
    <source>
        <dbReference type="EMBL" id="KAK5107198.1"/>
    </source>
</evidence>
<sequence>MAKKVPDEPSQAELQLNRANIAYAQLQRRIQSWMPARPEGAGAEESTGQQPEDEDGDDILLDELGGLGSKRKADDDDIFGSLKRNKVARDDKLLERLMGSKGAREMRKSQQEASKTGLHTASKPMSAASKRTKATDESGSEEEDGRAMAFKSKLQKTAPTARENSEQSDAEVEEAEVDAIADPALPTTNNAPQKTKKAMPTSYLDEMLAAKTKKKKKKKPKSAEATT</sequence>
<feature type="compositionally biased region" description="Basic residues" evidence="1">
    <location>
        <begin position="211"/>
        <end position="220"/>
    </location>
</feature>
<dbReference type="InterPro" id="IPR021641">
    <property type="entry name" value="DUF3245"/>
</dbReference>
<reference evidence="2" key="1">
    <citation type="submission" date="2023-08" db="EMBL/GenBank/DDBJ databases">
        <title>Black Yeasts Isolated from many extreme environments.</title>
        <authorList>
            <person name="Coleine C."/>
            <person name="Stajich J.E."/>
            <person name="Selbmann L."/>
        </authorList>
    </citation>
    <scope>NUCLEOTIDE SEQUENCE</scope>
    <source>
        <strain evidence="2">CCFEE 5401</strain>
    </source>
</reference>
<feature type="region of interest" description="Disordered" evidence="1">
    <location>
        <begin position="32"/>
        <end position="227"/>
    </location>
</feature>
<dbReference type="AlphaFoldDB" id="A0AAN7T8W6"/>
<evidence type="ECO:0000313" key="3">
    <source>
        <dbReference type="Proteomes" id="UP001310890"/>
    </source>
</evidence>